<evidence type="ECO:0000313" key="2">
    <source>
        <dbReference type="EMBL" id="PJA46480.1"/>
    </source>
</evidence>
<comment type="caution">
    <text evidence="2">The sequence shown here is derived from an EMBL/GenBank/DDBJ whole genome shotgun (WGS) entry which is preliminary data.</text>
</comment>
<dbReference type="EMBL" id="PFWT01000009">
    <property type="protein sequence ID" value="PJA46480.1"/>
    <property type="molecule type" value="Genomic_DNA"/>
</dbReference>
<name>A0A2M7XF32_9BACT</name>
<dbReference type="Proteomes" id="UP000231263">
    <property type="component" value="Unassembled WGS sequence"/>
</dbReference>
<keyword evidence="1" id="KW-0472">Membrane</keyword>
<gene>
    <name evidence="2" type="ORF">CO173_01815</name>
</gene>
<evidence type="ECO:0000313" key="3">
    <source>
        <dbReference type="Proteomes" id="UP000231263"/>
    </source>
</evidence>
<feature type="transmembrane region" description="Helical" evidence="1">
    <location>
        <begin position="45"/>
        <end position="68"/>
    </location>
</feature>
<protein>
    <recommendedName>
        <fullName evidence="4">ABC transporter permease</fullName>
    </recommendedName>
</protein>
<feature type="transmembrane region" description="Helical" evidence="1">
    <location>
        <begin position="21"/>
        <end position="39"/>
    </location>
</feature>
<keyword evidence="1" id="KW-1133">Transmembrane helix</keyword>
<sequence length="77" mass="8911">MYAKILLARRSKMTPKSVFDFTHFVTLYVNPPVGLITLLSRSEQIGVWFLAYIVILYWSMGVLFILLVSRKDNKAKT</sequence>
<evidence type="ECO:0008006" key="4">
    <source>
        <dbReference type="Google" id="ProtNLM"/>
    </source>
</evidence>
<proteinExistence type="predicted"/>
<accession>A0A2M7XF32</accession>
<keyword evidence="1" id="KW-0812">Transmembrane</keyword>
<dbReference type="AlphaFoldDB" id="A0A2M7XF32"/>
<organism evidence="2 3">
    <name type="scientific">Candidatus Uhrbacteria bacterium CG_4_9_14_3_um_filter_41_35</name>
    <dbReference type="NCBI Taxonomy" id="1975034"/>
    <lineage>
        <taxon>Bacteria</taxon>
        <taxon>Candidatus Uhriibacteriota</taxon>
    </lineage>
</organism>
<evidence type="ECO:0000256" key="1">
    <source>
        <dbReference type="SAM" id="Phobius"/>
    </source>
</evidence>
<reference evidence="3" key="1">
    <citation type="submission" date="2017-09" db="EMBL/GenBank/DDBJ databases">
        <title>Depth-based differentiation of microbial function through sediment-hosted aquifers and enrichment of novel symbionts in the deep terrestrial subsurface.</title>
        <authorList>
            <person name="Probst A.J."/>
            <person name="Ladd B."/>
            <person name="Jarett J.K."/>
            <person name="Geller-Mcgrath D.E."/>
            <person name="Sieber C.M.K."/>
            <person name="Emerson J.B."/>
            <person name="Anantharaman K."/>
            <person name="Thomas B.C."/>
            <person name="Malmstrom R."/>
            <person name="Stieglmeier M."/>
            <person name="Klingl A."/>
            <person name="Woyke T."/>
            <person name="Ryan C.M."/>
            <person name="Banfield J.F."/>
        </authorList>
    </citation>
    <scope>NUCLEOTIDE SEQUENCE [LARGE SCALE GENOMIC DNA]</scope>
</reference>